<dbReference type="EMBL" id="JAPQER010000001">
    <property type="protein sequence ID" value="MCY6483364.1"/>
    <property type="molecule type" value="Genomic_DNA"/>
</dbReference>
<protein>
    <submittedName>
        <fullName evidence="4">Small, acid-soluble spore protein, H family</fullName>
    </submittedName>
</protein>
<dbReference type="Proteomes" id="UP001078443">
    <property type="component" value="Unassembled WGS sequence"/>
</dbReference>
<accession>A0ABT4CWK1</accession>
<organism evidence="4 5">
    <name type="scientific">Clostridium aestuarii</name>
    <dbReference type="NCBI Taxonomy" id="338193"/>
    <lineage>
        <taxon>Bacteria</taxon>
        <taxon>Bacillati</taxon>
        <taxon>Bacillota</taxon>
        <taxon>Clostridia</taxon>
        <taxon>Eubacteriales</taxon>
        <taxon>Clostridiaceae</taxon>
        <taxon>Clostridium</taxon>
    </lineage>
</organism>
<comment type="similarity">
    <text evidence="2">Belongs to the SspH family.</text>
</comment>
<gene>
    <name evidence="4" type="ORF">OW763_03205</name>
</gene>
<dbReference type="InterPro" id="IPR012610">
    <property type="entry name" value="SASP_SspH"/>
</dbReference>
<dbReference type="Pfam" id="PF08141">
    <property type="entry name" value="SspH"/>
    <property type="match status" value="1"/>
</dbReference>
<evidence type="ECO:0000256" key="3">
    <source>
        <dbReference type="ARBA" id="ARBA00022969"/>
    </source>
</evidence>
<proteinExistence type="inferred from homology"/>
<keyword evidence="5" id="KW-1185">Reference proteome</keyword>
<sequence>MNMKNIEKVLTNQKNIDIMYKGHPVWIESINKDTETAQVRTLDTREIFGVYVKELDNTGDPAVTRQ</sequence>
<evidence type="ECO:0000313" key="5">
    <source>
        <dbReference type="Proteomes" id="UP001078443"/>
    </source>
</evidence>
<keyword evidence="3" id="KW-0749">Sporulation</keyword>
<reference evidence="4" key="1">
    <citation type="submission" date="2022-12" db="EMBL/GenBank/DDBJ databases">
        <authorList>
            <person name="Wang J."/>
        </authorList>
    </citation>
    <scope>NUCLEOTIDE SEQUENCE</scope>
    <source>
        <strain evidence="4">HY-45-18</strain>
    </source>
</reference>
<name>A0ABT4CWK1_9CLOT</name>
<comment type="caution">
    <text evidence="4">The sequence shown here is derived from an EMBL/GenBank/DDBJ whole genome shotgun (WGS) entry which is preliminary data.</text>
</comment>
<evidence type="ECO:0000256" key="1">
    <source>
        <dbReference type="ARBA" id="ARBA00004288"/>
    </source>
</evidence>
<dbReference type="RefSeq" id="WP_268039616.1">
    <property type="nucleotide sequence ID" value="NZ_JAPQER010000001.1"/>
</dbReference>
<evidence type="ECO:0000256" key="2">
    <source>
        <dbReference type="ARBA" id="ARBA00006573"/>
    </source>
</evidence>
<evidence type="ECO:0000313" key="4">
    <source>
        <dbReference type="EMBL" id="MCY6483364.1"/>
    </source>
</evidence>
<comment type="subcellular location">
    <subcellularLocation>
        <location evidence="1">Spore core</location>
    </subcellularLocation>
</comment>